<comment type="caution">
    <text evidence="3">The sequence shown here is derived from an EMBL/GenBank/DDBJ whole genome shotgun (WGS) entry which is preliminary data.</text>
</comment>
<dbReference type="Gene3D" id="3.80.10.10">
    <property type="entry name" value="Ribonuclease Inhibitor"/>
    <property type="match status" value="1"/>
</dbReference>
<dbReference type="EMBL" id="CAUOFW020003669">
    <property type="protein sequence ID" value="CAK9161390.1"/>
    <property type="molecule type" value="Genomic_DNA"/>
</dbReference>
<feature type="domain" description="F-box" evidence="2">
    <location>
        <begin position="23"/>
        <end position="71"/>
    </location>
</feature>
<dbReference type="InterPro" id="IPR032675">
    <property type="entry name" value="LRR_dom_sf"/>
</dbReference>
<feature type="compositionally biased region" description="Polar residues" evidence="1">
    <location>
        <begin position="425"/>
        <end position="435"/>
    </location>
</feature>
<dbReference type="Pfam" id="PF23622">
    <property type="entry name" value="LRR_At1g61320_AtMIF1"/>
    <property type="match status" value="1"/>
</dbReference>
<reference evidence="3 4" key="1">
    <citation type="submission" date="2024-02" db="EMBL/GenBank/DDBJ databases">
        <authorList>
            <person name="Vignale AGUSTIN F."/>
            <person name="Sosa J E."/>
            <person name="Modenutti C."/>
        </authorList>
    </citation>
    <scope>NUCLEOTIDE SEQUENCE [LARGE SCALE GENOMIC DNA]</scope>
</reference>
<organism evidence="3 4">
    <name type="scientific">Ilex paraguariensis</name>
    <name type="common">yerba mate</name>
    <dbReference type="NCBI Taxonomy" id="185542"/>
    <lineage>
        <taxon>Eukaryota</taxon>
        <taxon>Viridiplantae</taxon>
        <taxon>Streptophyta</taxon>
        <taxon>Embryophyta</taxon>
        <taxon>Tracheophyta</taxon>
        <taxon>Spermatophyta</taxon>
        <taxon>Magnoliopsida</taxon>
        <taxon>eudicotyledons</taxon>
        <taxon>Gunneridae</taxon>
        <taxon>Pentapetalae</taxon>
        <taxon>asterids</taxon>
        <taxon>campanulids</taxon>
        <taxon>Aquifoliales</taxon>
        <taxon>Aquifoliaceae</taxon>
        <taxon>Ilex</taxon>
    </lineage>
</organism>
<feature type="region of interest" description="Disordered" evidence="1">
    <location>
        <begin position="425"/>
        <end position="453"/>
    </location>
</feature>
<dbReference type="InterPro" id="IPR001810">
    <property type="entry name" value="F-box_dom"/>
</dbReference>
<dbReference type="AlphaFoldDB" id="A0ABC8SWE3"/>
<dbReference type="InterPro" id="IPR053781">
    <property type="entry name" value="F-box_AtFBL13-like"/>
</dbReference>
<sequence>METRSAKKKKLLNANKEDDKSGEDRISDLPDAVLHHILFFLPIRSIAQTGILSKRWRDLWLSFPDLDFTTTTPHSNNASKTMNYLTSHKKMHSHIAKVMIMDFITQVLSLRGKLCDIRILRFRAQLSFSRLNGLIRRAIRHNVQELDIEVAMEDYFNFPRSVISSNSLRVFKLKSRYPGFRLPPSSTMEGGFRSLHTLSLSFVILYERPSLGDFFTDSSFPLLKKLNLDTCFGLKHLSVSCRALEYFTLENCFQLENLEISGPKMEILRVSSCFDAHSSTSFVKIEAPRLKIIFWAYNAITDNYILENLTSLHEASFGFFVLREDMMSAEKVWSLSNFLSGLSHAQRLILLESQCVELLSKNNDLNGGVLPPFDNLKSLEVRTGFNKYNNILRFASLLGNFPTLHTLIIKFFSVSKTERRYNLISSNSSNGTRTHGMSLAQAKNSAGDLKAKP</sequence>
<gene>
    <name evidence="3" type="ORF">ILEXP_LOCUS30187</name>
</gene>
<evidence type="ECO:0000313" key="3">
    <source>
        <dbReference type="EMBL" id="CAK9161390.1"/>
    </source>
</evidence>
<protein>
    <recommendedName>
        <fullName evidence="2">F-box domain-containing protein</fullName>
    </recommendedName>
</protein>
<feature type="compositionally biased region" description="Basic residues" evidence="1">
    <location>
        <begin position="1"/>
        <end position="11"/>
    </location>
</feature>
<proteinExistence type="predicted"/>
<dbReference type="CDD" id="cd22160">
    <property type="entry name" value="F-box_AtFBL13-like"/>
    <property type="match status" value="1"/>
</dbReference>
<accession>A0ABC8SWE3</accession>
<dbReference type="InterPro" id="IPR053197">
    <property type="entry name" value="F-box_SCFL_complex_component"/>
</dbReference>
<name>A0ABC8SWE3_9AQUA</name>
<dbReference type="PANTHER" id="PTHR34223">
    <property type="entry name" value="OS11G0201299 PROTEIN"/>
    <property type="match status" value="1"/>
</dbReference>
<keyword evidence="4" id="KW-1185">Reference proteome</keyword>
<dbReference type="PROSITE" id="PS50181">
    <property type="entry name" value="FBOX"/>
    <property type="match status" value="1"/>
</dbReference>
<dbReference type="InterPro" id="IPR055357">
    <property type="entry name" value="LRR_At1g61320_AtMIF1"/>
</dbReference>
<feature type="region of interest" description="Disordered" evidence="1">
    <location>
        <begin position="1"/>
        <end position="23"/>
    </location>
</feature>
<dbReference type="SMART" id="SM00256">
    <property type="entry name" value="FBOX"/>
    <property type="match status" value="1"/>
</dbReference>
<evidence type="ECO:0000313" key="4">
    <source>
        <dbReference type="Proteomes" id="UP001642360"/>
    </source>
</evidence>
<dbReference type="Pfam" id="PF00646">
    <property type="entry name" value="F-box"/>
    <property type="match status" value="1"/>
</dbReference>
<dbReference type="SUPFAM" id="SSF52047">
    <property type="entry name" value="RNI-like"/>
    <property type="match status" value="1"/>
</dbReference>
<evidence type="ECO:0000259" key="2">
    <source>
        <dbReference type="PROSITE" id="PS50181"/>
    </source>
</evidence>
<dbReference type="SUPFAM" id="SSF81383">
    <property type="entry name" value="F-box domain"/>
    <property type="match status" value="1"/>
</dbReference>
<dbReference type="Proteomes" id="UP001642360">
    <property type="component" value="Unassembled WGS sequence"/>
</dbReference>
<evidence type="ECO:0000256" key="1">
    <source>
        <dbReference type="SAM" id="MobiDB-lite"/>
    </source>
</evidence>
<dbReference type="InterPro" id="IPR036047">
    <property type="entry name" value="F-box-like_dom_sf"/>
</dbReference>
<dbReference type="PANTHER" id="PTHR34223:SF51">
    <property type="entry name" value="OS06G0556300 PROTEIN"/>
    <property type="match status" value="1"/>
</dbReference>